<dbReference type="RefSeq" id="WP_120112313.1">
    <property type="nucleotide sequence ID" value="NZ_QXQB01000003.1"/>
</dbReference>
<accession>A0A3A6PE86</accession>
<dbReference type="PANTHER" id="PTHR14136:SF37">
    <property type="entry name" value="PENTAPEPTIDE REPEAT-CONTAINING PROTEIN"/>
    <property type="match status" value="1"/>
</dbReference>
<dbReference type="SUPFAM" id="SSF141571">
    <property type="entry name" value="Pentapeptide repeat-like"/>
    <property type="match status" value="1"/>
</dbReference>
<sequence length="286" mass="31666">MSHPYTSSASSYSAQLQADCERCFGLCCTALPFSASADFAIDKAAGQPCTNLQADYRCGVHRDLRKLGFKGCTVYDCFGAGQHVSQVTFEGRDWRSHPDHAQLMFEVFPAMWQLHELLWYMNEALTRPEAAEIHNELQRAIAETERLVSLDADSLLKVDVPGWRAEVNQLLLRASELVRQNELRRIKNPKGGRRKTYGRGADLIGANLKGADLRAANLRGAYLIAANLRDADLRSADLIGVDFRDADLRGADLSGSLYLSQAQMNSARGDAATRIPPTLTRPAHWS</sequence>
<protein>
    <submittedName>
        <fullName evidence="1">Pentapeptide repeat-containing protein</fullName>
    </submittedName>
</protein>
<dbReference type="InterPro" id="IPR001646">
    <property type="entry name" value="5peptide_repeat"/>
</dbReference>
<evidence type="ECO:0000313" key="2">
    <source>
        <dbReference type="Proteomes" id="UP000267798"/>
    </source>
</evidence>
<dbReference type="InterPro" id="IPR051082">
    <property type="entry name" value="Pentapeptide-BTB/POZ_domain"/>
</dbReference>
<reference evidence="1 2" key="1">
    <citation type="submission" date="2018-09" db="EMBL/GenBank/DDBJ databases">
        <title>Paenibacillus aracenensis nov. sp. isolated from a cave in southern Spain.</title>
        <authorList>
            <person name="Jurado V."/>
            <person name="Gutierrez-Patricio S."/>
            <person name="Gonzalez-Pimentel J.L."/>
            <person name="Miller A.Z."/>
            <person name="Laiz L."/>
            <person name="Saiz-Jimenez C."/>
        </authorList>
    </citation>
    <scope>NUCLEOTIDE SEQUENCE [LARGE SCALE GENOMIC DNA]</scope>
    <source>
        <strain evidence="1 2">JCM 19203</strain>
    </source>
</reference>
<organism evidence="1 2">
    <name type="scientific">Paenibacillus pinisoli</name>
    <dbReference type="NCBI Taxonomy" id="1276110"/>
    <lineage>
        <taxon>Bacteria</taxon>
        <taxon>Bacillati</taxon>
        <taxon>Bacillota</taxon>
        <taxon>Bacilli</taxon>
        <taxon>Bacillales</taxon>
        <taxon>Paenibacillaceae</taxon>
        <taxon>Paenibacillus</taxon>
    </lineage>
</organism>
<keyword evidence="2" id="KW-1185">Reference proteome</keyword>
<dbReference type="OrthoDB" id="154708at2"/>
<dbReference type="PANTHER" id="PTHR14136">
    <property type="entry name" value="BTB_POZ DOMAIN-CONTAINING PROTEIN KCTD9"/>
    <property type="match status" value="1"/>
</dbReference>
<gene>
    <name evidence="1" type="ORF">D3P09_16830</name>
</gene>
<name>A0A3A6PE86_9BACL</name>
<evidence type="ECO:0000313" key="1">
    <source>
        <dbReference type="EMBL" id="RJX39157.1"/>
    </source>
</evidence>
<dbReference type="AlphaFoldDB" id="A0A3A6PE86"/>
<comment type="caution">
    <text evidence="1">The sequence shown here is derived from an EMBL/GenBank/DDBJ whole genome shotgun (WGS) entry which is preliminary data.</text>
</comment>
<dbReference type="EMBL" id="QXQB01000003">
    <property type="protein sequence ID" value="RJX39157.1"/>
    <property type="molecule type" value="Genomic_DNA"/>
</dbReference>
<proteinExistence type="predicted"/>
<dbReference type="Pfam" id="PF00805">
    <property type="entry name" value="Pentapeptide"/>
    <property type="match status" value="1"/>
</dbReference>
<dbReference type="Proteomes" id="UP000267798">
    <property type="component" value="Unassembled WGS sequence"/>
</dbReference>
<dbReference type="Gene3D" id="2.160.20.80">
    <property type="entry name" value="E3 ubiquitin-protein ligase SopA"/>
    <property type="match status" value="1"/>
</dbReference>